<name>A0A0J1FX35_9FIRM</name>
<dbReference type="PANTHER" id="PTHR30485">
    <property type="entry name" value="NI/FE-HYDROGENASE 1 B-TYPE CYTOCHROME SUBUNIT"/>
    <property type="match status" value="1"/>
</dbReference>
<reference evidence="8 9" key="1">
    <citation type="submission" date="2015-06" db="EMBL/GenBank/DDBJ databases">
        <title>Draft genome of the moderately acidophilic sulfate reducer Candidatus Desulfosporosinus acididurans strain M1.</title>
        <authorList>
            <person name="Poehlein A."/>
            <person name="Petzsch P."/>
            <person name="Johnson B.D."/>
            <person name="Schloemann M."/>
            <person name="Daniel R."/>
            <person name="Muehling M."/>
        </authorList>
    </citation>
    <scope>NUCLEOTIDE SEQUENCE [LARGE SCALE GENOMIC DNA]</scope>
    <source>
        <strain evidence="8 9">M1</strain>
    </source>
</reference>
<keyword evidence="3 6" id="KW-0812">Transmembrane</keyword>
<dbReference type="RefSeq" id="WP_083995864.1">
    <property type="nucleotide sequence ID" value="NZ_LDZY01000002.1"/>
</dbReference>
<evidence type="ECO:0000256" key="2">
    <source>
        <dbReference type="ARBA" id="ARBA00022475"/>
    </source>
</evidence>
<dbReference type="GO" id="GO:0022904">
    <property type="term" value="P:respiratory electron transport chain"/>
    <property type="evidence" value="ECO:0007669"/>
    <property type="project" value="InterPro"/>
</dbReference>
<dbReference type="GO" id="GO:0005886">
    <property type="term" value="C:plasma membrane"/>
    <property type="evidence" value="ECO:0007669"/>
    <property type="project" value="UniProtKB-SubCell"/>
</dbReference>
<evidence type="ECO:0000256" key="4">
    <source>
        <dbReference type="ARBA" id="ARBA00022989"/>
    </source>
</evidence>
<keyword evidence="9" id="KW-1185">Reference proteome</keyword>
<sequence>MKKKNNLRKPFFEELQQGNVEGEIILFQPLWVRIFHWGFALSLTGILLSGLELHKPAKFFAVSYGDMFKIHVISSWFALGFVALRCADAILRRDQSLIPKLRDLKLFPKLLAYYLFLRTAPPPNRKYNGGQSLVYSSWLLLFLIASLLGLSSYWQGEHLIWVWRLVGGFQRLRWIKFMITIYFLATIPLHIYLSMTENLSHLQAMVSGYERKPPPKKS</sequence>
<dbReference type="PANTHER" id="PTHR30485:SF1">
    <property type="entry name" value="CYTOCHROME YDHU-RELATED"/>
    <property type="match status" value="1"/>
</dbReference>
<proteinExistence type="predicted"/>
<dbReference type="GO" id="GO:0020037">
    <property type="term" value="F:heme binding"/>
    <property type="evidence" value="ECO:0007669"/>
    <property type="project" value="TreeGrafter"/>
</dbReference>
<evidence type="ECO:0000313" key="8">
    <source>
        <dbReference type="EMBL" id="KLU67543.1"/>
    </source>
</evidence>
<dbReference type="InterPro" id="IPR011577">
    <property type="entry name" value="Cyt_b561_bac/Ni-Hgenase"/>
</dbReference>
<comment type="caution">
    <text evidence="8">The sequence shown here is derived from an EMBL/GenBank/DDBJ whole genome shotgun (WGS) entry which is preliminary data.</text>
</comment>
<evidence type="ECO:0000259" key="7">
    <source>
        <dbReference type="Pfam" id="PF01292"/>
    </source>
</evidence>
<dbReference type="Proteomes" id="UP000036356">
    <property type="component" value="Unassembled WGS sequence"/>
</dbReference>
<comment type="subcellular location">
    <subcellularLocation>
        <location evidence="1">Cell membrane</location>
        <topology evidence="1">Multi-pass membrane protein</topology>
    </subcellularLocation>
</comment>
<dbReference type="Pfam" id="PF01292">
    <property type="entry name" value="Ni_hydr_CYTB"/>
    <property type="match status" value="1"/>
</dbReference>
<organism evidence="8 9">
    <name type="scientific">Desulfosporosinus acididurans</name>
    <dbReference type="NCBI Taxonomy" id="476652"/>
    <lineage>
        <taxon>Bacteria</taxon>
        <taxon>Bacillati</taxon>
        <taxon>Bacillota</taxon>
        <taxon>Clostridia</taxon>
        <taxon>Eubacteriales</taxon>
        <taxon>Desulfitobacteriaceae</taxon>
        <taxon>Desulfosporosinus</taxon>
    </lineage>
</organism>
<dbReference type="InterPro" id="IPR051542">
    <property type="entry name" value="Hydrogenase_cytochrome"/>
</dbReference>
<feature type="transmembrane region" description="Helical" evidence="6">
    <location>
        <begin position="133"/>
        <end position="154"/>
    </location>
</feature>
<evidence type="ECO:0000256" key="1">
    <source>
        <dbReference type="ARBA" id="ARBA00004651"/>
    </source>
</evidence>
<feature type="transmembrane region" description="Helical" evidence="6">
    <location>
        <begin position="174"/>
        <end position="193"/>
    </location>
</feature>
<dbReference type="Gene3D" id="1.20.950.20">
    <property type="entry name" value="Transmembrane di-heme cytochromes, Chain C"/>
    <property type="match status" value="1"/>
</dbReference>
<dbReference type="InterPro" id="IPR016174">
    <property type="entry name" value="Di-haem_cyt_TM"/>
</dbReference>
<dbReference type="GO" id="GO:0009055">
    <property type="term" value="F:electron transfer activity"/>
    <property type="evidence" value="ECO:0007669"/>
    <property type="project" value="InterPro"/>
</dbReference>
<keyword evidence="2" id="KW-1003">Cell membrane</keyword>
<feature type="transmembrane region" description="Helical" evidence="6">
    <location>
        <begin position="70"/>
        <end position="91"/>
    </location>
</feature>
<keyword evidence="4 6" id="KW-1133">Transmembrane helix</keyword>
<dbReference type="STRING" id="476652.DEAC_c07560"/>
<feature type="domain" description="Cytochrome b561 bacterial/Ni-hydrogenase" evidence="7">
    <location>
        <begin position="29"/>
        <end position="208"/>
    </location>
</feature>
<dbReference type="SUPFAM" id="SSF81342">
    <property type="entry name" value="Transmembrane di-heme cytochromes"/>
    <property type="match status" value="1"/>
</dbReference>
<gene>
    <name evidence="8" type="ORF">DEAC_c07560</name>
</gene>
<dbReference type="AlphaFoldDB" id="A0A0J1FX35"/>
<accession>A0A0J1FX35</accession>
<dbReference type="PATRIC" id="fig|476652.3.peg.773"/>
<evidence type="ECO:0000256" key="6">
    <source>
        <dbReference type="SAM" id="Phobius"/>
    </source>
</evidence>
<dbReference type="EMBL" id="LDZY01000002">
    <property type="protein sequence ID" value="KLU67543.1"/>
    <property type="molecule type" value="Genomic_DNA"/>
</dbReference>
<evidence type="ECO:0000256" key="5">
    <source>
        <dbReference type="ARBA" id="ARBA00023136"/>
    </source>
</evidence>
<feature type="transmembrane region" description="Helical" evidence="6">
    <location>
        <begin position="30"/>
        <end position="50"/>
    </location>
</feature>
<evidence type="ECO:0000256" key="3">
    <source>
        <dbReference type="ARBA" id="ARBA00022692"/>
    </source>
</evidence>
<evidence type="ECO:0000313" key="9">
    <source>
        <dbReference type="Proteomes" id="UP000036356"/>
    </source>
</evidence>
<keyword evidence="5 6" id="KW-0472">Membrane</keyword>
<protein>
    <submittedName>
        <fullName evidence="8">Prokaryotic cytochrome b561</fullName>
    </submittedName>
</protein>